<dbReference type="InterPro" id="IPR046364">
    <property type="entry name" value="Exo70_C"/>
</dbReference>
<dbReference type="GO" id="GO:0005546">
    <property type="term" value="F:phosphatidylinositol-4,5-bisphosphate binding"/>
    <property type="evidence" value="ECO:0007669"/>
    <property type="project" value="InterPro"/>
</dbReference>
<dbReference type="SUPFAM" id="SSF74788">
    <property type="entry name" value="Cullin repeat-like"/>
    <property type="match status" value="1"/>
</dbReference>
<accession>A0AAW1I5W4</accession>
<proteinExistence type="inferred from homology"/>
<feature type="domain" description="Exocyst complex subunit Exo70 C-terminal" evidence="4">
    <location>
        <begin position="258"/>
        <end position="616"/>
    </location>
</feature>
<evidence type="ECO:0000256" key="2">
    <source>
        <dbReference type="ARBA" id="ARBA00022448"/>
    </source>
</evidence>
<comment type="similarity">
    <text evidence="1 3">Belongs to the EXO70 family.</text>
</comment>
<dbReference type="GO" id="GO:0000145">
    <property type="term" value="C:exocyst"/>
    <property type="evidence" value="ECO:0007669"/>
    <property type="project" value="InterPro"/>
</dbReference>
<sequence length="634" mass="71180">MTTTTTVEGQDRVLATAQHILDSLGTSKDVTDDMLLILSSFDHRLSNISALKSSDLSRLSSSESTVFRHFSSDGPLFDDHDDSCEFLAAVDVLLSLIGSSQSELNRRAENAIHSAMAKLEDELRRIIVSNTIPLDADGLYGCINRAPQTSHAISFVSRDDVDVEVGEGTARDKHFVHERGGSLPGDVSVDLVSAEVVSDIRDIVDRMVRAGYEKECCQVYSSCRRDGLEQCLENLGVERLSIEEVQRIEWRQLDEKMKRWVQALKIVVRVLLTSEKQFCETIFDGEACDVIREVCFVEAAKGCVLQLLNFGEAVAIGKRSPEKLFRILDMYEGLSDTLKYYLRGLFGDECGEFVIDEAKGVLDGLEEAVKGTFVEFEVAVKGESSKKPAQGGEIHPLARYVMNYVTLIVDYGPTLNRLLENDVIPKEVDGDEGDELTPLGKRLMLLLSSLESKLEEKAKLYEDNAMQYVFLMNNKLYVVQKVKDSELGKLLGDDWVKRRRGIIRKYATHYLRASWSKVLGCLRDEGIGSSSSSSSKMTLKERFKNFNACFEEIYRTQTAWKVPDSQLRDELLISISEKVIPAYRAFLGRFGPQLEKGRHSGKYIKYTVEDIDGYLGDLFGGTPCVLHHMRRKSS</sequence>
<dbReference type="EMBL" id="JBDFQZ010000010">
    <property type="protein sequence ID" value="KAK9684298.1"/>
    <property type="molecule type" value="Genomic_DNA"/>
</dbReference>
<dbReference type="Gene3D" id="1.20.1280.170">
    <property type="entry name" value="Exocyst complex component Exo70"/>
    <property type="match status" value="1"/>
</dbReference>
<comment type="caution">
    <text evidence="5">The sequence shown here is derived from an EMBL/GenBank/DDBJ whole genome shotgun (WGS) entry which is preliminary data.</text>
</comment>
<dbReference type="GO" id="GO:0006887">
    <property type="term" value="P:exocytosis"/>
    <property type="evidence" value="ECO:0007669"/>
    <property type="project" value="UniProtKB-KW"/>
</dbReference>
<gene>
    <name evidence="5" type="ORF">RND81_10G200200</name>
</gene>
<dbReference type="GO" id="GO:0015031">
    <property type="term" value="P:protein transport"/>
    <property type="evidence" value="ECO:0007669"/>
    <property type="project" value="UniProtKB-KW"/>
</dbReference>
<dbReference type="Proteomes" id="UP001443914">
    <property type="component" value="Unassembled WGS sequence"/>
</dbReference>
<dbReference type="AlphaFoldDB" id="A0AAW1I5W4"/>
<dbReference type="InterPro" id="IPR016159">
    <property type="entry name" value="Cullin_repeat-like_dom_sf"/>
</dbReference>
<dbReference type="Pfam" id="PF03081">
    <property type="entry name" value="Exo70_C"/>
    <property type="match status" value="1"/>
</dbReference>
<evidence type="ECO:0000256" key="1">
    <source>
        <dbReference type="ARBA" id="ARBA00006756"/>
    </source>
</evidence>
<reference evidence="5" key="1">
    <citation type="submission" date="2024-03" db="EMBL/GenBank/DDBJ databases">
        <title>WGS assembly of Saponaria officinalis var. Norfolk2.</title>
        <authorList>
            <person name="Jenkins J."/>
            <person name="Shu S."/>
            <person name="Grimwood J."/>
            <person name="Barry K."/>
            <person name="Goodstein D."/>
            <person name="Schmutz J."/>
            <person name="Leebens-Mack J."/>
            <person name="Osbourn A."/>
        </authorList>
    </citation>
    <scope>NUCLEOTIDE SEQUENCE [LARGE SCALE GENOMIC DNA]</scope>
    <source>
        <strain evidence="5">JIC</strain>
    </source>
</reference>
<dbReference type="PANTHER" id="PTHR12542">
    <property type="entry name" value="EXOCYST COMPLEX PROTEIN EXO70"/>
    <property type="match status" value="1"/>
</dbReference>
<keyword evidence="6" id="KW-1185">Reference proteome</keyword>
<dbReference type="InterPro" id="IPR004140">
    <property type="entry name" value="Exo70"/>
</dbReference>
<keyword evidence="3" id="KW-0653">Protein transport</keyword>
<keyword evidence="2 3" id="KW-0813">Transport</keyword>
<organism evidence="5 6">
    <name type="scientific">Saponaria officinalis</name>
    <name type="common">Common soapwort</name>
    <name type="synonym">Lychnis saponaria</name>
    <dbReference type="NCBI Taxonomy" id="3572"/>
    <lineage>
        <taxon>Eukaryota</taxon>
        <taxon>Viridiplantae</taxon>
        <taxon>Streptophyta</taxon>
        <taxon>Embryophyta</taxon>
        <taxon>Tracheophyta</taxon>
        <taxon>Spermatophyta</taxon>
        <taxon>Magnoliopsida</taxon>
        <taxon>eudicotyledons</taxon>
        <taxon>Gunneridae</taxon>
        <taxon>Pentapetalae</taxon>
        <taxon>Caryophyllales</taxon>
        <taxon>Caryophyllaceae</taxon>
        <taxon>Caryophylleae</taxon>
        <taxon>Saponaria</taxon>
    </lineage>
</organism>
<name>A0AAW1I5W4_SAPOF</name>
<evidence type="ECO:0000256" key="3">
    <source>
        <dbReference type="RuleBase" id="RU365026"/>
    </source>
</evidence>
<keyword evidence="3" id="KW-0268">Exocytosis</keyword>
<evidence type="ECO:0000259" key="4">
    <source>
        <dbReference type="Pfam" id="PF03081"/>
    </source>
</evidence>
<evidence type="ECO:0000313" key="5">
    <source>
        <dbReference type="EMBL" id="KAK9684298.1"/>
    </source>
</evidence>
<evidence type="ECO:0000313" key="6">
    <source>
        <dbReference type="Proteomes" id="UP001443914"/>
    </source>
</evidence>
<dbReference type="PANTHER" id="PTHR12542:SF142">
    <property type="entry name" value="EXOCYST SUBUNIT EXO70 FAMILY PROTEIN"/>
    <property type="match status" value="1"/>
</dbReference>
<protein>
    <recommendedName>
        <fullName evidence="3">Exocyst subunit Exo70 family protein</fullName>
    </recommendedName>
</protein>
<comment type="function">
    <text evidence="3">Component of the exocyst complex.</text>
</comment>
<dbReference type="Pfam" id="PF20669">
    <property type="entry name" value="Exo70_N"/>
    <property type="match status" value="1"/>
</dbReference>